<dbReference type="Proteomes" id="UP000827872">
    <property type="component" value="Linkage Group LG05"/>
</dbReference>
<accession>A0ACB8F389</accession>
<organism evidence="1 2">
    <name type="scientific">Sphaerodactylus townsendi</name>
    <dbReference type="NCBI Taxonomy" id="933632"/>
    <lineage>
        <taxon>Eukaryota</taxon>
        <taxon>Metazoa</taxon>
        <taxon>Chordata</taxon>
        <taxon>Craniata</taxon>
        <taxon>Vertebrata</taxon>
        <taxon>Euteleostomi</taxon>
        <taxon>Lepidosauria</taxon>
        <taxon>Squamata</taxon>
        <taxon>Bifurcata</taxon>
        <taxon>Gekkota</taxon>
        <taxon>Sphaerodactylidae</taxon>
        <taxon>Sphaerodactylus</taxon>
    </lineage>
</organism>
<evidence type="ECO:0000313" key="2">
    <source>
        <dbReference type="Proteomes" id="UP000827872"/>
    </source>
</evidence>
<sequence>MEGRKSPPHTPLLCPARPSGGCCWAPLPGLDLPCQGRWRPLRTPLPGLAPPGPTTGKGLKKFFTSLSQSTKQRLGRFRCYSMEQISAAGTDTRGAPEEPSRGTTSSPKMKKAPSLQSLLLVSPFNQPRKSSSVQNLHSLFGKTDRSSLYQLEEPKDGASVPDRKAGTHPRRSLSVEDIGSPNLVRTVGRVVEVFPDGTSQLELLRSPQGTFGFRVASGNGRPDTGVLLVANGLES</sequence>
<name>A0ACB8F389_9SAUR</name>
<evidence type="ECO:0000313" key="1">
    <source>
        <dbReference type="EMBL" id="KAH7999381.1"/>
    </source>
</evidence>
<gene>
    <name evidence="1" type="ORF">K3G42_009614</name>
</gene>
<proteinExistence type="predicted"/>
<comment type="caution">
    <text evidence="1">The sequence shown here is derived from an EMBL/GenBank/DDBJ whole genome shotgun (WGS) entry which is preliminary data.</text>
</comment>
<reference evidence="1" key="1">
    <citation type="submission" date="2021-08" db="EMBL/GenBank/DDBJ databases">
        <title>The first chromosome-level gecko genome reveals the dynamic sex chromosomes of Neotropical dwarf geckos (Sphaerodactylidae: Sphaerodactylus).</title>
        <authorList>
            <person name="Pinto B.J."/>
            <person name="Keating S.E."/>
            <person name="Gamble T."/>
        </authorList>
    </citation>
    <scope>NUCLEOTIDE SEQUENCE</scope>
    <source>
        <strain evidence="1">TG3544</strain>
    </source>
</reference>
<dbReference type="EMBL" id="CM037618">
    <property type="protein sequence ID" value="KAH7999381.1"/>
    <property type="molecule type" value="Genomic_DNA"/>
</dbReference>
<keyword evidence="2" id="KW-1185">Reference proteome</keyword>
<protein>
    <submittedName>
        <fullName evidence="1">Uncharacterized protein</fullName>
    </submittedName>
</protein>